<evidence type="ECO:0000256" key="1">
    <source>
        <dbReference type="SAM" id="Phobius"/>
    </source>
</evidence>
<evidence type="ECO:0000313" key="3">
    <source>
        <dbReference type="Proteomes" id="UP000499080"/>
    </source>
</evidence>
<dbReference type="EMBL" id="BGPR01059130">
    <property type="protein sequence ID" value="GBO35180.1"/>
    <property type="molecule type" value="Genomic_DNA"/>
</dbReference>
<comment type="caution">
    <text evidence="2">The sequence shown here is derived from an EMBL/GenBank/DDBJ whole genome shotgun (WGS) entry which is preliminary data.</text>
</comment>
<dbReference type="Proteomes" id="UP000499080">
    <property type="component" value="Unassembled WGS sequence"/>
</dbReference>
<dbReference type="AlphaFoldDB" id="A0A4Y2WFU1"/>
<accession>A0A4Y2WFU1</accession>
<keyword evidence="1" id="KW-1133">Transmembrane helix</keyword>
<keyword evidence="3" id="KW-1185">Reference proteome</keyword>
<feature type="transmembrane region" description="Helical" evidence="1">
    <location>
        <begin position="75"/>
        <end position="95"/>
    </location>
</feature>
<reference evidence="2 3" key="1">
    <citation type="journal article" date="2019" name="Sci. Rep.">
        <title>Orb-weaving spider Araneus ventricosus genome elucidates the spidroin gene catalogue.</title>
        <authorList>
            <person name="Kono N."/>
            <person name="Nakamura H."/>
            <person name="Ohtoshi R."/>
            <person name="Moran D.A.P."/>
            <person name="Shinohara A."/>
            <person name="Yoshida Y."/>
            <person name="Fujiwara M."/>
            <person name="Mori M."/>
            <person name="Tomita M."/>
            <person name="Arakawa K."/>
        </authorList>
    </citation>
    <scope>NUCLEOTIDE SEQUENCE [LARGE SCALE GENOMIC DNA]</scope>
</reference>
<organism evidence="2 3">
    <name type="scientific">Araneus ventricosus</name>
    <name type="common">Orbweaver spider</name>
    <name type="synonym">Epeira ventricosa</name>
    <dbReference type="NCBI Taxonomy" id="182803"/>
    <lineage>
        <taxon>Eukaryota</taxon>
        <taxon>Metazoa</taxon>
        <taxon>Ecdysozoa</taxon>
        <taxon>Arthropoda</taxon>
        <taxon>Chelicerata</taxon>
        <taxon>Arachnida</taxon>
        <taxon>Araneae</taxon>
        <taxon>Araneomorphae</taxon>
        <taxon>Entelegynae</taxon>
        <taxon>Araneoidea</taxon>
        <taxon>Araneidae</taxon>
        <taxon>Araneus</taxon>
    </lineage>
</organism>
<keyword evidence="1" id="KW-0812">Transmembrane</keyword>
<gene>
    <name evidence="2" type="ORF">AVEN_4783_1</name>
</gene>
<evidence type="ECO:0000313" key="2">
    <source>
        <dbReference type="EMBL" id="GBO35180.1"/>
    </source>
</evidence>
<keyword evidence="1" id="KW-0472">Membrane</keyword>
<protein>
    <submittedName>
        <fullName evidence="2">Uncharacterized protein</fullName>
    </submittedName>
</protein>
<feature type="transmembrane region" description="Helical" evidence="1">
    <location>
        <begin position="107"/>
        <end position="125"/>
    </location>
</feature>
<name>A0A4Y2WFU1_ARAVE</name>
<sequence>MEGKAIEQACVLTSATSPDVIILMDGLPEHTPDLRVPVEVFHVGNELSKKTSSSDPSSCTVPEETERWSSLRKMAAVLLFCGILLFIVFAIYFLYQELPAETFVQVFSGACVVVFVAIFLCTIFVKKGRKDSPVNIDEMILQLERDRL</sequence>
<proteinExistence type="predicted"/>